<dbReference type="CDD" id="cd01638">
    <property type="entry name" value="CysQ"/>
    <property type="match status" value="1"/>
</dbReference>
<dbReference type="PROSITE" id="PS00630">
    <property type="entry name" value="IMP_2"/>
    <property type="match status" value="1"/>
</dbReference>
<evidence type="ECO:0000313" key="2">
    <source>
        <dbReference type="EMBL" id="KIG15959.1"/>
    </source>
</evidence>
<dbReference type="Pfam" id="PF00459">
    <property type="entry name" value="Inositol_P"/>
    <property type="match status" value="1"/>
</dbReference>
<name>A0A0C1ZE60_9BACT</name>
<comment type="cofactor">
    <cofactor evidence="1">
        <name>Mg(2+)</name>
        <dbReference type="ChEBI" id="CHEBI:18420"/>
    </cofactor>
</comment>
<evidence type="ECO:0000256" key="1">
    <source>
        <dbReference type="PIRSR" id="PIRSR600760-2"/>
    </source>
</evidence>
<keyword evidence="1" id="KW-0479">Metal-binding</keyword>
<dbReference type="RefSeq" id="WP_052550479.1">
    <property type="nucleotide sequence ID" value="NZ_JMCC02000044.1"/>
</dbReference>
<reference evidence="2 3" key="1">
    <citation type="submission" date="2014-12" db="EMBL/GenBank/DDBJ databases">
        <title>Genome assembly of Enhygromyxa salina DSM 15201.</title>
        <authorList>
            <person name="Sharma G."/>
            <person name="Subramanian S."/>
        </authorList>
    </citation>
    <scope>NUCLEOTIDE SEQUENCE [LARGE SCALE GENOMIC DNA]</scope>
    <source>
        <strain evidence="2 3">DSM 15201</strain>
    </source>
</reference>
<dbReference type="PANTHER" id="PTHR43028">
    <property type="entry name" value="3'(2'),5'-BISPHOSPHATE NUCLEOTIDASE 1"/>
    <property type="match status" value="1"/>
</dbReference>
<comment type="caution">
    <text evidence="2">The sequence shown here is derived from an EMBL/GenBank/DDBJ whole genome shotgun (WGS) entry which is preliminary data.</text>
</comment>
<dbReference type="SUPFAM" id="SSF56655">
    <property type="entry name" value="Carbohydrate phosphatase"/>
    <property type="match status" value="1"/>
</dbReference>
<feature type="binding site" evidence="1">
    <location>
        <position position="72"/>
    </location>
    <ligand>
        <name>Mg(2+)</name>
        <dbReference type="ChEBI" id="CHEBI:18420"/>
        <label>1</label>
        <note>catalytic</note>
    </ligand>
</feature>
<accession>A0A0C1ZE60</accession>
<dbReference type="PRINTS" id="PR00377">
    <property type="entry name" value="IMPHPHTASES"/>
</dbReference>
<feature type="binding site" evidence="1">
    <location>
        <position position="90"/>
    </location>
    <ligand>
        <name>Mg(2+)</name>
        <dbReference type="ChEBI" id="CHEBI:18420"/>
        <label>2</label>
    </ligand>
</feature>
<organism evidence="2 3">
    <name type="scientific">Enhygromyxa salina</name>
    <dbReference type="NCBI Taxonomy" id="215803"/>
    <lineage>
        <taxon>Bacteria</taxon>
        <taxon>Pseudomonadati</taxon>
        <taxon>Myxococcota</taxon>
        <taxon>Polyangia</taxon>
        <taxon>Nannocystales</taxon>
        <taxon>Nannocystaceae</taxon>
        <taxon>Enhygromyxa</taxon>
    </lineage>
</organism>
<dbReference type="GO" id="GO:0046854">
    <property type="term" value="P:phosphatidylinositol phosphate biosynthetic process"/>
    <property type="evidence" value="ECO:0007669"/>
    <property type="project" value="InterPro"/>
</dbReference>
<dbReference type="InterPro" id="IPR000760">
    <property type="entry name" value="Inositol_monophosphatase-like"/>
</dbReference>
<feature type="binding site" evidence="1">
    <location>
        <position position="224"/>
    </location>
    <ligand>
        <name>Mg(2+)</name>
        <dbReference type="ChEBI" id="CHEBI:18420"/>
        <label>1</label>
        <note>catalytic</note>
    </ligand>
</feature>
<dbReference type="AlphaFoldDB" id="A0A0C1ZE60"/>
<dbReference type="Proteomes" id="UP000031599">
    <property type="component" value="Unassembled WGS sequence"/>
</dbReference>
<feature type="binding site" evidence="1">
    <location>
        <position position="93"/>
    </location>
    <ligand>
        <name>Mg(2+)</name>
        <dbReference type="ChEBI" id="CHEBI:18420"/>
        <label>2</label>
    </ligand>
</feature>
<proteinExistence type="predicted"/>
<dbReference type="EMBL" id="JMCC02000044">
    <property type="protein sequence ID" value="KIG15959.1"/>
    <property type="molecule type" value="Genomic_DNA"/>
</dbReference>
<evidence type="ECO:0000313" key="3">
    <source>
        <dbReference type="Proteomes" id="UP000031599"/>
    </source>
</evidence>
<dbReference type="GO" id="GO:0046872">
    <property type="term" value="F:metal ion binding"/>
    <property type="evidence" value="ECO:0007669"/>
    <property type="project" value="UniProtKB-KW"/>
</dbReference>
<sequence>MTLLEHELELAIDVVRRCGTIALEIQAGGEDTLQTSDKANDQGPVTRADLAVEKAIVTALRAAFPDDAILAEESAGASRWQEHSRVWMIDPVDGTKDFAGGDASWAIHVGLVIDGAPALGIVHEPGHERLSWAVDYLDRHHAFCRHDTEGGVEALHGIGHSERQWRLVTSKSHRSERLDALMQLLGITPAQTLRTASTGVKISMVARGVADFYAHPTVGTKLWDSAAPQAILHAAGGRLTDMRGDPLVYTGPVLGNDLGLLASGPGVDHDALVERLRPLVEQWF</sequence>
<dbReference type="InterPro" id="IPR020550">
    <property type="entry name" value="Inositol_monophosphatase_CS"/>
</dbReference>
<protein>
    <submittedName>
        <fullName evidence="2">3'(2'),5'-bisphosphate nucleotidase</fullName>
    </submittedName>
</protein>
<dbReference type="Gene3D" id="3.30.540.10">
    <property type="entry name" value="Fructose-1,6-Bisphosphatase, subunit A, domain 1"/>
    <property type="match status" value="1"/>
</dbReference>
<dbReference type="Gene3D" id="3.40.190.80">
    <property type="match status" value="1"/>
</dbReference>
<gene>
    <name evidence="2" type="ORF">DB30_05013</name>
</gene>
<dbReference type="PANTHER" id="PTHR43028:SF5">
    <property type="entry name" value="3'(2'),5'-BISPHOSPHATE NUCLEOTIDASE 1"/>
    <property type="match status" value="1"/>
</dbReference>
<keyword evidence="1" id="KW-0460">Magnesium</keyword>
<dbReference type="InterPro" id="IPR050725">
    <property type="entry name" value="CysQ/Inositol_MonoPase"/>
</dbReference>